<dbReference type="OrthoDB" id="3055998at2759"/>
<dbReference type="Gene3D" id="3.20.20.80">
    <property type="entry name" value="Glycosidases"/>
    <property type="match status" value="1"/>
</dbReference>
<gene>
    <name evidence="12" type="ORF">EST38_g7875</name>
</gene>
<feature type="domain" description="CBM1" evidence="10">
    <location>
        <begin position="18"/>
        <end position="54"/>
    </location>
</feature>
<dbReference type="InterPro" id="IPR044846">
    <property type="entry name" value="GH10"/>
</dbReference>
<dbReference type="PRINTS" id="PR00134">
    <property type="entry name" value="GLHYDRLASE10"/>
</dbReference>
<feature type="region of interest" description="Disordered" evidence="8">
    <location>
        <begin position="54"/>
        <end position="92"/>
    </location>
</feature>
<dbReference type="Pfam" id="PF00734">
    <property type="entry name" value="CBM_1"/>
    <property type="match status" value="1"/>
</dbReference>
<evidence type="ECO:0000256" key="3">
    <source>
        <dbReference type="ARBA" id="ARBA00022801"/>
    </source>
</evidence>
<comment type="caution">
    <text evidence="12">The sequence shown here is derived from an EMBL/GenBank/DDBJ whole genome shotgun (WGS) entry which is preliminary data.</text>
</comment>
<evidence type="ECO:0000256" key="8">
    <source>
        <dbReference type="SAM" id="MobiDB-lite"/>
    </source>
</evidence>
<dbReference type="SUPFAM" id="SSF51445">
    <property type="entry name" value="(Trans)glycosidases"/>
    <property type="match status" value="1"/>
</dbReference>
<dbReference type="EMBL" id="SDEE01000299">
    <property type="protein sequence ID" value="RXW17968.1"/>
    <property type="molecule type" value="Genomic_DNA"/>
</dbReference>
<evidence type="ECO:0000256" key="7">
    <source>
        <dbReference type="RuleBase" id="RU361174"/>
    </source>
</evidence>
<name>A0A4V1Q3B1_9AGAR</name>
<dbReference type="InterPro" id="IPR017853">
    <property type="entry name" value="GH"/>
</dbReference>
<evidence type="ECO:0000256" key="9">
    <source>
        <dbReference type="SAM" id="SignalP"/>
    </source>
</evidence>
<sequence length="423" mass="45487">MSKLLALVTLAIAANSVAAVGPWGQCGGLNYSGSTQCDAGLNCVKLNDWYSQCQPGQNQPTTPAPTTSVPTTPIPTPTTPTTTSNPAPTGTGWVPVPSASANGLQDKLYKRGKHYFGACADPNTLNIASNVAVLQREFGQVTPENSMKWDAVERTFHRILHNFRELMYVDIDAASRGQFSFGNADTLVNWATSNGKLIRGHTLVWHSQLPGWVNNISDRATLTTVIQNHIQTVAGRYAGKLLDQILAWDVCNEIFEENGTLRNSVFNRVLGESFVTIAFQAARKADPTAVLYINDYNLDSVNSKVNGMVSLVNRVNQANPNTIDGIGTQMHLQAGMGSTSQAVLTALAAANVKEIAVTELDIVGAPSNDYTQVVRACLNTPKCVGITVWGVSDANSWRSSSTPLLFDRSYNPKAAYTAIANIL</sequence>
<evidence type="ECO:0000259" key="11">
    <source>
        <dbReference type="PROSITE" id="PS51760"/>
    </source>
</evidence>
<feature type="compositionally biased region" description="Low complexity" evidence="8">
    <location>
        <begin position="60"/>
        <end position="71"/>
    </location>
</feature>
<accession>A0A4V1Q3B1</accession>
<dbReference type="GO" id="GO:0030248">
    <property type="term" value="F:cellulose binding"/>
    <property type="evidence" value="ECO:0007669"/>
    <property type="project" value="InterPro"/>
</dbReference>
<reference evidence="12 13" key="1">
    <citation type="submission" date="2019-01" db="EMBL/GenBank/DDBJ databases">
        <title>Draft genome sequence of Psathyrella aberdarensis IHI B618.</title>
        <authorList>
            <person name="Buettner E."/>
            <person name="Kellner H."/>
        </authorList>
    </citation>
    <scope>NUCLEOTIDE SEQUENCE [LARGE SCALE GENOMIC DNA]</scope>
    <source>
        <strain evidence="12 13">IHI B618</strain>
    </source>
</reference>
<dbReference type="GO" id="GO:0000272">
    <property type="term" value="P:polysaccharide catabolic process"/>
    <property type="evidence" value="ECO:0007669"/>
    <property type="project" value="UniProtKB-KW"/>
</dbReference>
<evidence type="ECO:0000256" key="4">
    <source>
        <dbReference type="ARBA" id="ARBA00023277"/>
    </source>
</evidence>
<feature type="signal peptide" evidence="9">
    <location>
        <begin position="1"/>
        <end position="19"/>
    </location>
</feature>
<evidence type="ECO:0000313" key="13">
    <source>
        <dbReference type="Proteomes" id="UP000290288"/>
    </source>
</evidence>
<dbReference type="AlphaFoldDB" id="A0A4V1Q3B1"/>
<evidence type="ECO:0000256" key="6">
    <source>
        <dbReference type="ARBA" id="ARBA00023326"/>
    </source>
</evidence>
<comment type="similarity">
    <text evidence="1 7">Belongs to the glycosyl hydrolase 10 (cellulase F) family.</text>
</comment>
<dbReference type="InterPro" id="IPR035971">
    <property type="entry name" value="CBD_sf"/>
</dbReference>
<keyword evidence="3 7" id="KW-0378">Hydrolase</keyword>
<dbReference type="EC" id="3.2.1.8" evidence="7"/>
<keyword evidence="4 7" id="KW-0119">Carbohydrate metabolism</keyword>
<dbReference type="InterPro" id="IPR001000">
    <property type="entry name" value="GH10_dom"/>
</dbReference>
<keyword evidence="2 9" id="KW-0732">Signal</keyword>
<dbReference type="STRING" id="2316362.A0A4V1Q3B1"/>
<proteinExistence type="inferred from homology"/>
<evidence type="ECO:0000259" key="10">
    <source>
        <dbReference type="PROSITE" id="PS51164"/>
    </source>
</evidence>
<protein>
    <recommendedName>
        <fullName evidence="7">Beta-xylanase</fullName>
        <ecNumber evidence="7">3.2.1.8</ecNumber>
    </recommendedName>
</protein>
<dbReference type="PROSITE" id="PS00562">
    <property type="entry name" value="CBM1_1"/>
    <property type="match status" value="1"/>
</dbReference>
<dbReference type="GO" id="GO:0031176">
    <property type="term" value="F:endo-1,4-beta-xylanase activity"/>
    <property type="evidence" value="ECO:0007669"/>
    <property type="project" value="UniProtKB-EC"/>
</dbReference>
<feature type="domain" description="GH10" evidence="11">
    <location>
        <begin position="98"/>
        <end position="422"/>
    </location>
</feature>
<dbReference type="PANTHER" id="PTHR31490">
    <property type="entry name" value="GLYCOSYL HYDROLASE"/>
    <property type="match status" value="1"/>
</dbReference>
<dbReference type="PROSITE" id="PS51164">
    <property type="entry name" value="CBM1_2"/>
    <property type="match status" value="1"/>
</dbReference>
<dbReference type="PANTHER" id="PTHR31490:SF76">
    <property type="entry name" value="ENDO-1,4-BETA-XYLANASE C"/>
    <property type="match status" value="1"/>
</dbReference>
<dbReference type="Proteomes" id="UP000290288">
    <property type="component" value="Unassembled WGS sequence"/>
</dbReference>
<organism evidence="12 13">
    <name type="scientific">Candolleomyces aberdarensis</name>
    <dbReference type="NCBI Taxonomy" id="2316362"/>
    <lineage>
        <taxon>Eukaryota</taxon>
        <taxon>Fungi</taxon>
        <taxon>Dikarya</taxon>
        <taxon>Basidiomycota</taxon>
        <taxon>Agaricomycotina</taxon>
        <taxon>Agaricomycetes</taxon>
        <taxon>Agaricomycetidae</taxon>
        <taxon>Agaricales</taxon>
        <taxon>Agaricineae</taxon>
        <taxon>Psathyrellaceae</taxon>
        <taxon>Candolleomyces</taxon>
    </lineage>
</organism>
<evidence type="ECO:0000256" key="1">
    <source>
        <dbReference type="ARBA" id="ARBA00007495"/>
    </source>
</evidence>
<evidence type="ECO:0000256" key="2">
    <source>
        <dbReference type="ARBA" id="ARBA00022729"/>
    </source>
</evidence>
<comment type="catalytic activity">
    <reaction evidence="7">
        <text>Endohydrolysis of (1-&gt;4)-beta-D-xylosidic linkages in xylans.</text>
        <dbReference type="EC" id="3.2.1.8"/>
    </reaction>
</comment>
<feature type="chain" id="PRO_5020924109" description="Beta-xylanase" evidence="9">
    <location>
        <begin position="20"/>
        <end position="423"/>
    </location>
</feature>
<keyword evidence="13" id="KW-1185">Reference proteome</keyword>
<dbReference type="Pfam" id="PF00331">
    <property type="entry name" value="Glyco_hydro_10"/>
    <property type="match status" value="1"/>
</dbReference>
<evidence type="ECO:0000313" key="12">
    <source>
        <dbReference type="EMBL" id="RXW17968.1"/>
    </source>
</evidence>
<dbReference type="SMART" id="SM00633">
    <property type="entry name" value="Glyco_10"/>
    <property type="match status" value="1"/>
</dbReference>
<keyword evidence="6 7" id="KW-0624">Polysaccharide degradation</keyword>
<keyword evidence="5 7" id="KW-0326">Glycosidase</keyword>
<dbReference type="SMART" id="SM00236">
    <property type="entry name" value="fCBD"/>
    <property type="match status" value="1"/>
</dbReference>
<dbReference type="SUPFAM" id="SSF57180">
    <property type="entry name" value="Cellulose-binding domain"/>
    <property type="match status" value="1"/>
</dbReference>
<dbReference type="InterPro" id="IPR000254">
    <property type="entry name" value="CBD"/>
</dbReference>
<dbReference type="GO" id="GO:0005576">
    <property type="term" value="C:extracellular region"/>
    <property type="evidence" value="ECO:0007669"/>
    <property type="project" value="InterPro"/>
</dbReference>
<evidence type="ECO:0000256" key="5">
    <source>
        <dbReference type="ARBA" id="ARBA00023295"/>
    </source>
</evidence>
<feature type="compositionally biased region" description="Low complexity" evidence="8">
    <location>
        <begin position="79"/>
        <end position="91"/>
    </location>
</feature>
<dbReference type="PROSITE" id="PS51760">
    <property type="entry name" value="GH10_2"/>
    <property type="match status" value="1"/>
</dbReference>